<feature type="transmembrane region" description="Helical" evidence="7">
    <location>
        <begin position="83"/>
        <end position="104"/>
    </location>
</feature>
<feature type="transmembrane region" description="Helical" evidence="7">
    <location>
        <begin position="228"/>
        <end position="252"/>
    </location>
</feature>
<name>A0A1J4PUQ4_9ACTN</name>
<evidence type="ECO:0000313" key="8">
    <source>
        <dbReference type="EMBL" id="OIK24442.1"/>
    </source>
</evidence>
<keyword evidence="4 7" id="KW-0812">Transmembrane</keyword>
<comment type="similarity">
    <text evidence="2">Belongs to the cytochrome ubiquinol oxidase subunit 2 family.</text>
</comment>
<proteinExistence type="inferred from homology"/>
<sequence length="348" mass="36226">MTADVVAWVLLLAVVAYACGGGADYGAGFWDLLAGGARRGSRPRELIDHAMAPVWEVNNVWLIFVLVVMWTGFPVMFQTVFTVLWLPLTLAASGLVLRGAGFAFRKPTRRLAERRVYGAAFAVASVLTPYFLGAAVGGVASGRVAPGAAASVSAWTNPTSVLSGLMTVAAAAFLGAVFLSGDARAYGAPDLVDYFRRRALCTLVALAVLAGIGLVLTRHDARYVHERLTGGAGLALVCVAAVCALAAVWLLVRGAPTQFTRAAAVGSVGAVVVAWGLAQRPYLLPTSLTVAEGAGARATMFWLMIVSVVAVALVGPALVLLYRLESLGELVPDPLVSEGPEDSTGTER</sequence>
<comment type="subcellular location">
    <subcellularLocation>
        <location evidence="1">Cell membrane</location>
        <topology evidence="1">Multi-pass membrane protein</topology>
    </subcellularLocation>
</comment>
<evidence type="ECO:0000256" key="5">
    <source>
        <dbReference type="ARBA" id="ARBA00022989"/>
    </source>
</evidence>
<feature type="transmembrane region" description="Helical" evidence="7">
    <location>
        <begin position="116"/>
        <end position="140"/>
    </location>
</feature>
<evidence type="ECO:0000256" key="3">
    <source>
        <dbReference type="ARBA" id="ARBA00022475"/>
    </source>
</evidence>
<protein>
    <submittedName>
        <fullName evidence="8">Cytochrome BD oxidase subunit II</fullName>
    </submittedName>
</protein>
<dbReference type="PANTHER" id="PTHR43141">
    <property type="entry name" value="CYTOCHROME BD2 SUBUNIT II"/>
    <property type="match status" value="1"/>
</dbReference>
<dbReference type="InterPro" id="IPR003317">
    <property type="entry name" value="Cyt-d_oxidase_su2"/>
</dbReference>
<feature type="transmembrane region" description="Helical" evidence="7">
    <location>
        <begin position="259"/>
        <end position="278"/>
    </location>
</feature>
<dbReference type="GO" id="GO:0016682">
    <property type="term" value="F:oxidoreductase activity, acting on diphenols and related substances as donors, oxygen as acceptor"/>
    <property type="evidence" value="ECO:0007669"/>
    <property type="project" value="TreeGrafter"/>
</dbReference>
<dbReference type="PANTHER" id="PTHR43141:SF4">
    <property type="entry name" value="CYTOCHROME BD2 SUBUNIT II"/>
    <property type="match status" value="1"/>
</dbReference>
<keyword evidence="9" id="KW-1185">Reference proteome</keyword>
<evidence type="ECO:0000256" key="2">
    <source>
        <dbReference type="ARBA" id="ARBA00007543"/>
    </source>
</evidence>
<dbReference type="Pfam" id="PF02322">
    <property type="entry name" value="Cyt_bd_oxida_II"/>
    <property type="match status" value="1"/>
</dbReference>
<dbReference type="RefSeq" id="WP_046420676.1">
    <property type="nucleotide sequence ID" value="NZ_LBDA02000068.1"/>
</dbReference>
<dbReference type="GO" id="GO:0070069">
    <property type="term" value="C:cytochrome complex"/>
    <property type="evidence" value="ECO:0007669"/>
    <property type="project" value="TreeGrafter"/>
</dbReference>
<dbReference type="GO" id="GO:0005886">
    <property type="term" value="C:plasma membrane"/>
    <property type="evidence" value="ECO:0007669"/>
    <property type="project" value="UniProtKB-SubCell"/>
</dbReference>
<feature type="transmembrane region" description="Helical" evidence="7">
    <location>
        <begin position="199"/>
        <end position="216"/>
    </location>
</feature>
<feature type="transmembrane region" description="Helical" evidence="7">
    <location>
        <begin position="298"/>
        <end position="322"/>
    </location>
</feature>
<gene>
    <name evidence="8" type="ORF">VT52_027265</name>
</gene>
<evidence type="ECO:0000256" key="7">
    <source>
        <dbReference type="SAM" id="Phobius"/>
    </source>
</evidence>
<dbReference type="EMBL" id="LBDA02000068">
    <property type="protein sequence ID" value="OIK24442.1"/>
    <property type="molecule type" value="Genomic_DNA"/>
</dbReference>
<organism evidence="8 9">
    <name type="scientific">Streptomyces malaysiense</name>
    <dbReference type="NCBI Taxonomy" id="1428626"/>
    <lineage>
        <taxon>Bacteria</taxon>
        <taxon>Bacillati</taxon>
        <taxon>Actinomycetota</taxon>
        <taxon>Actinomycetes</taxon>
        <taxon>Kitasatosporales</taxon>
        <taxon>Streptomycetaceae</taxon>
        <taxon>Streptomyces</taxon>
    </lineage>
</organism>
<evidence type="ECO:0000256" key="6">
    <source>
        <dbReference type="ARBA" id="ARBA00023136"/>
    </source>
</evidence>
<dbReference type="Proteomes" id="UP000034838">
    <property type="component" value="Unassembled WGS sequence"/>
</dbReference>
<keyword evidence="6 7" id="KW-0472">Membrane</keyword>
<keyword evidence="3" id="KW-1003">Cell membrane</keyword>
<dbReference type="GO" id="GO:0019646">
    <property type="term" value="P:aerobic electron transport chain"/>
    <property type="evidence" value="ECO:0007669"/>
    <property type="project" value="TreeGrafter"/>
</dbReference>
<dbReference type="GO" id="GO:0009055">
    <property type="term" value="F:electron transfer activity"/>
    <property type="evidence" value="ECO:0007669"/>
    <property type="project" value="TreeGrafter"/>
</dbReference>
<accession>A0A1J4PUQ4</accession>
<dbReference type="AlphaFoldDB" id="A0A1J4PUQ4"/>
<feature type="transmembrane region" description="Helical" evidence="7">
    <location>
        <begin position="6"/>
        <end position="33"/>
    </location>
</feature>
<feature type="transmembrane region" description="Helical" evidence="7">
    <location>
        <begin position="160"/>
        <end position="179"/>
    </location>
</feature>
<keyword evidence="5 7" id="KW-1133">Transmembrane helix</keyword>
<evidence type="ECO:0000256" key="1">
    <source>
        <dbReference type="ARBA" id="ARBA00004651"/>
    </source>
</evidence>
<comment type="caution">
    <text evidence="8">The sequence shown here is derived from an EMBL/GenBank/DDBJ whole genome shotgun (WGS) entry which is preliminary data.</text>
</comment>
<evidence type="ECO:0000256" key="4">
    <source>
        <dbReference type="ARBA" id="ARBA00022692"/>
    </source>
</evidence>
<dbReference type="OrthoDB" id="9776710at2"/>
<reference evidence="8" key="1">
    <citation type="submission" date="2016-10" db="EMBL/GenBank/DDBJ databases">
        <title>Genome sequence of Streptomyces malaysiense MUSC 136.</title>
        <authorList>
            <person name="Lee L.-H."/>
            <person name="Ser H.-L."/>
        </authorList>
    </citation>
    <scope>NUCLEOTIDE SEQUENCE [LARGE SCALE GENOMIC DNA]</scope>
    <source>
        <strain evidence="8">MUSC 136</strain>
    </source>
</reference>
<evidence type="ECO:0000313" key="9">
    <source>
        <dbReference type="Proteomes" id="UP000034838"/>
    </source>
</evidence>